<evidence type="ECO:0000259" key="9">
    <source>
        <dbReference type="PROSITE" id="PS50975"/>
    </source>
</evidence>
<dbReference type="PROSITE" id="PS00866">
    <property type="entry name" value="CPSASE_1"/>
    <property type="match status" value="1"/>
</dbReference>
<keyword evidence="1" id="KW-0436">Ligase</keyword>
<dbReference type="PROSITE" id="PS00867">
    <property type="entry name" value="CPSASE_2"/>
    <property type="match status" value="1"/>
</dbReference>
<dbReference type="PROSITE" id="PS50975">
    <property type="entry name" value="ATP_GRASP"/>
    <property type="match status" value="1"/>
</dbReference>
<dbReference type="InterPro" id="IPR005479">
    <property type="entry name" value="CPAse_ATP-bd"/>
</dbReference>
<dbReference type="Proteomes" id="UP000570595">
    <property type="component" value="Unassembled WGS sequence"/>
</dbReference>
<dbReference type="PANTHER" id="PTHR48095:SF5">
    <property type="entry name" value="BLL7292 PROTEIN"/>
    <property type="match status" value="1"/>
</dbReference>
<dbReference type="Pfam" id="PF00289">
    <property type="entry name" value="Biotin_carb_N"/>
    <property type="match status" value="1"/>
</dbReference>
<evidence type="ECO:0000256" key="1">
    <source>
        <dbReference type="ARBA" id="ARBA00022598"/>
    </source>
</evidence>
<evidence type="ECO:0000256" key="2">
    <source>
        <dbReference type="ARBA" id="ARBA00022741"/>
    </source>
</evidence>
<dbReference type="Proteomes" id="UP000572268">
    <property type="component" value="Unassembled WGS sequence"/>
</dbReference>
<dbReference type="InterPro" id="IPR016185">
    <property type="entry name" value="PreATP-grasp_dom_sf"/>
</dbReference>
<dbReference type="EMBL" id="JABAHT010000036">
    <property type="protein sequence ID" value="KAF4668490.1"/>
    <property type="molecule type" value="Genomic_DNA"/>
</dbReference>
<keyword evidence="3 6" id="KW-0067">ATP-binding</keyword>
<feature type="region of interest" description="Disordered" evidence="7">
    <location>
        <begin position="401"/>
        <end position="437"/>
    </location>
</feature>
<dbReference type="SUPFAM" id="SSF56059">
    <property type="entry name" value="Glutathione synthetase ATP-binding domain-like"/>
    <property type="match status" value="1"/>
</dbReference>
<evidence type="ECO:0008006" key="16">
    <source>
        <dbReference type="Google" id="ProtNLM"/>
    </source>
</evidence>
<dbReference type="Pfam" id="PF00085">
    <property type="entry name" value="Thioredoxin"/>
    <property type="match status" value="1"/>
</dbReference>
<feature type="compositionally biased region" description="Low complexity" evidence="7">
    <location>
        <begin position="159"/>
        <end position="171"/>
    </location>
</feature>
<dbReference type="InterPro" id="IPR051602">
    <property type="entry name" value="ACC_Biotin_Carboxylase"/>
</dbReference>
<evidence type="ECO:0000256" key="4">
    <source>
        <dbReference type="ARBA" id="ARBA00023267"/>
    </source>
</evidence>
<accession>A0A7J6MBC0</accession>
<dbReference type="PROSITE" id="PS50089">
    <property type="entry name" value="ZF_RING_2"/>
    <property type="match status" value="1"/>
</dbReference>
<dbReference type="Gene3D" id="3.30.470.20">
    <property type="entry name" value="ATP-grasp fold, B domain"/>
    <property type="match status" value="1"/>
</dbReference>
<dbReference type="OrthoDB" id="431640at2759"/>
<feature type="compositionally biased region" description="Low complexity" evidence="7">
    <location>
        <begin position="117"/>
        <end position="132"/>
    </location>
</feature>
<feature type="domain" description="Biotin carboxylation" evidence="10">
    <location>
        <begin position="522"/>
        <end position="873"/>
    </location>
</feature>
<dbReference type="GO" id="GO:0016874">
    <property type="term" value="F:ligase activity"/>
    <property type="evidence" value="ECO:0007669"/>
    <property type="project" value="UniProtKB-KW"/>
</dbReference>
<dbReference type="PROSITE" id="PS50979">
    <property type="entry name" value="BC"/>
    <property type="match status" value="1"/>
</dbReference>
<dbReference type="Gene3D" id="3.40.30.10">
    <property type="entry name" value="Glutaredoxin"/>
    <property type="match status" value="1"/>
</dbReference>
<dbReference type="Pfam" id="PF13920">
    <property type="entry name" value="zf-C3HC4_3"/>
    <property type="match status" value="1"/>
</dbReference>
<dbReference type="InterPro" id="IPR011764">
    <property type="entry name" value="Biotin_carboxylation_dom"/>
</dbReference>
<keyword evidence="5" id="KW-0863">Zinc-finger</keyword>
<dbReference type="InterPro" id="IPR011761">
    <property type="entry name" value="ATP-grasp"/>
</dbReference>
<keyword evidence="5" id="KW-0479">Metal-binding</keyword>
<evidence type="ECO:0000259" key="10">
    <source>
        <dbReference type="PROSITE" id="PS50979"/>
    </source>
</evidence>
<sequence>MANKKELISTYTDEEQFRAVVEDEGDKRLHVVDVYTTWCGPCQQIVPTFKNLQINMDGFDERINLIQIDRQTVGEYAEKFSSTSSPRFLFYKDGSLVVEVEGCNAPKILGAVEDAQSEQQPQQPSNTPQQQQGREGSSNGGREVESGTGLWPTVNWSGQSPLRQQQQQRLQAAYPQQRPVYVFRDGRYVPDPTAQPRPYQAPYTPFALVQSIPKIEQTCVVKNPCNLRKDTIKFIEDGPDAPPKLRFVVDTSAPCVVRLHYFVDGDSDSQSSEALPEVKGVRTYTYELPHAGLGQEVLTNDQSQRLDRGRPLPEGWTSTAYTKGSHRYPAVVEILSRGEAKPNDNPLHIFCKGQLTYLSFPPVEDSAVMMNVKVLKQRVLFSTQAYDMHDIYGIEAPRAVAHEEEEDRRGDTVEGKVVKGGDSPSSSEEESSNGEVAAGLAHSGYDDEADAVASECVICLSEPRTTVVLPCRHMCLCNDCAVRVQEANPGHVSAKCPICRQPVSSMLQIVASSSSGQSGAAAQATVLIANRGEIASRIERACHALGCECVAVYVNGEEMAPHIKACDKSVLIGSGVRAYLDVRTIVKAAVDSGCDALHPGYGFLSESWDLAEACAKANVKFIGPSPSVLRAFGDKTAARNMAIQCQVPVSKGTGIVKDASTCESEVARLGLRYPVVVKAAGGGGGRGMRVVSSSSGLKAAFERCTAEALASFGNGDVFVEEWWANSKHIEVQVLGDTTGQVSHAFARDCSVQLRNQKVVEIAPPQVDITEAILKAACGLAEKSGYVTVGTVEFLMAKGGKDFIFLEVNPRIQVEHTVTEEAFNIDLVQTQMKLAAGEPLKAVYPPTPPPAIKCAIQARVVWTPSPGGSPMIKK</sequence>
<organism evidence="12 14">
    <name type="scientific">Perkinsus olseni</name>
    <name type="common">Perkinsus atlanticus</name>
    <dbReference type="NCBI Taxonomy" id="32597"/>
    <lineage>
        <taxon>Eukaryota</taxon>
        <taxon>Sar</taxon>
        <taxon>Alveolata</taxon>
        <taxon>Perkinsozoa</taxon>
        <taxon>Perkinsea</taxon>
        <taxon>Perkinsida</taxon>
        <taxon>Perkinsidae</taxon>
        <taxon>Perkinsus</taxon>
    </lineage>
</organism>
<dbReference type="InterPro" id="IPR017937">
    <property type="entry name" value="Thioredoxin_CS"/>
</dbReference>
<dbReference type="InterPro" id="IPR013766">
    <property type="entry name" value="Thioredoxin_domain"/>
</dbReference>
<comment type="caution">
    <text evidence="12">The sequence shown here is derived from an EMBL/GenBank/DDBJ whole genome shotgun (WGS) entry which is preliminary data.</text>
</comment>
<dbReference type="InterPro" id="IPR036249">
    <property type="entry name" value="Thioredoxin-like_sf"/>
</dbReference>
<keyword evidence="2 6" id="KW-0547">Nucleotide-binding</keyword>
<evidence type="ECO:0000259" key="11">
    <source>
        <dbReference type="PROSITE" id="PS51352"/>
    </source>
</evidence>
<feature type="domain" description="Thioredoxin" evidence="11">
    <location>
        <begin position="1"/>
        <end position="117"/>
    </location>
</feature>
<evidence type="ECO:0000256" key="7">
    <source>
        <dbReference type="SAM" id="MobiDB-lite"/>
    </source>
</evidence>
<dbReference type="InterPro" id="IPR001841">
    <property type="entry name" value="Znf_RING"/>
</dbReference>
<dbReference type="SUPFAM" id="SSF52440">
    <property type="entry name" value="PreATP-grasp domain"/>
    <property type="match status" value="1"/>
</dbReference>
<evidence type="ECO:0000313" key="15">
    <source>
        <dbReference type="Proteomes" id="UP000572268"/>
    </source>
</evidence>
<evidence type="ECO:0000259" key="8">
    <source>
        <dbReference type="PROSITE" id="PS50089"/>
    </source>
</evidence>
<dbReference type="InterPro" id="IPR005481">
    <property type="entry name" value="BC-like_N"/>
</dbReference>
<dbReference type="InterPro" id="IPR013083">
    <property type="entry name" value="Znf_RING/FYVE/PHD"/>
</dbReference>
<dbReference type="GO" id="GO:0005524">
    <property type="term" value="F:ATP binding"/>
    <property type="evidence" value="ECO:0007669"/>
    <property type="project" value="UniProtKB-UniRule"/>
</dbReference>
<feature type="compositionally biased region" description="Basic and acidic residues" evidence="7">
    <location>
        <begin position="407"/>
        <end position="419"/>
    </location>
</feature>
<dbReference type="GO" id="GO:0008270">
    <property type="term" value="F:zinc ion binding"/>
    <property type="evidence" value="ECO:0007669"/>
    <property type="project" value="UniProtKB-KW"/>
</dbReference>
<feature type="region of interest" description="Disordered" evidence="7">
    <location>
        <begin position="114"/>
        <end position="171"/>
    </location>
</feature>
<dbReference type="EMBL" id="JABANN010000152">
    <property type="protein sequence ID" value="KAF4668834.1"/>
    <property type="molecule type" value="Genomic_DNA"/>
</dbReference>
<proteinExistence type="predicted"/>
<feature type="domain" description="ATP-grasp" evidence="9">
    <location>
        <begin position="639"/>
        <end position="835"/>
    </location>
</feature>
<dbReference type="SUPFAM" id="SSF52833">
    <property type="entry name" value="Thioredoxin-like"/>
    <property type="match status" value="1"/>
</dbReference>
<protein>
    <recommendedName>
        <fullName evidence="16">Pyruvate carboxylase</fullName>
    </recommendedName>
</protein>
<dbReference type="Gene3D" id="3.30.40.10">
    <property type="entry name" value="Zinc/RING finger domain, C3HC4 (zinc finger)"/>
    <property type="match status" value="1"/>
</dbReference>
<evidence type="ECO:0000313" key="13">
    <source>
        <dbReference type="EMBL" id="KAF4668834.1"/>
    </source>
</evidence>
<dbReference type="AlphaFoldDB" id="A0A7J6MBC0"/>
<evidence type="ECO:0000313" key="12">
    <source>
        <dbReference type="EMBL" id="KAF4668490.1"/>
    </source>
</evidence>
<evidence type="ECO:0000256" key="3">
    <source>
        <dbReference type="ARBA" id="ARBA00022840"/>
    </source>
</evidence>
<gene>
    <name evidence="13" type="ORF">FOL46_001796</name>
    <name evidence="12" type="ORF">FOZ61_006331</name>
</gene>
<dbReference type="PANTHER" id="PTHR48095">
    <property type="entry name" value="PYRUVATE CARBOXYLASE SUBUNIT A"/>
    <property type="match status" value="1"/>
</dbReference>
<dbReference type="SUPFAM" id="SSF57850">
    <property type="entry name" value="RING/U-box"/>
    <property type="match status" value="1"/>
</dbReference>
<name>A0A7J6MBC0_PEROL</name>
<evidence type="ECO:0000256" key="6">
    <source>
        <dbReference type="PROSITE-ProRule" id="PRU00409"/>
    </source>
</evidence>
<dbReference type="Pfam" id="PF02786">
    <property type="entry name" value="CPSase_L_D2"/>
    <property type="match status" value="1"/>
</dbReference>
<dbReference type="PROSITE" id="PS51352">
    <property type="entry name" value="THIOREDOXIN_2"/>
    <property type="match status" value="1"/>
</dbReference>
<dbReference type="SMART" id="SM00184">
    <property type="entry name" value="RING"/>
    <property type="match status" value="1"/>
</dbReference>
<evidence type="ECO:0000313" key="14">
    <source>
        <dbReference type="Proteomes" id="UP000570595"/>
    </source>
</evidence>
<keyword evidence="5" id="KW-0862">Zinc</keyword>
<dbReference type="PROSITE" id="PS00194">
    <property type="entry name" value="THIOREDOXIN_1"/>
    <property type="match status" value="1"/>
</dbReference>
<reference evidence="14 15" key="1">
    <citation type="submission" date="2020-04" db="EMBL/GenBank/DDBJ databases">
        <title>Perkinsus olseni comparative genomics.</title>
        <authorList>
            <person name="Bogema D.R."/>
        </authorList>
    </citation>
    <scope>NUCLEOTIDE SEQUENCE [LARGE SCALE GENOMIC DNA]</scope>
    <source>
        <strain evidence="12">ATCC PRA-179</strain>
        <strain evidence="13">ATCC PRA-31</strain>
    </source>
</reference>
<feature type="domain" description="RING-type" evidence="8">
    <location>
        <begin position="456"/>
        <end position="500"/>
    </location>
</feature>
<keyword evidence="4" id="KW-0092">Biotin</keyword>
<evidence type="ECO:0000256" key="5">
    <source>
        <dbReference type="PROSITE-ProRule" id="PRU00175"/>
    </source>
</evidence>